<dbReference type="Gene3D" id="3.60.130.10">
    <property type="entry name" value="Clavaminate synthase-like"/>
    <property type="match status" value="1"/>
</dbReference>
<evidence type="ECO:0000256" key="4">
    <source>
        <dbReference type="ARBA" id="ARBA00022964"/>
    </source>
</evidence>
<protein>
    <submittedName>
        <fullName evidence="8">Taurine dioxygenase</fullName>
    </submittedName>
</protein>
<dbReference type="InterPro" id="IPR003819">
    <property type="entry name" value="TauD/TfdA-like"/>
</dbReference>
<feature type="domain" description="TauD/TfdA-like" evidence="7">
    <location>
        <begin position="23"/>
        <end position="295"/>
    </location>
</feature>
<dbReference type="AlphaFoldDB" id="A0A1E1F0T5"/>
<comment type="cofactor">
    <cofactor evidence="1">
        <name>Fe(2+)</name>
        <dbReference type="ChEBI" id="CHEBI:29033"/>
    </cofactor>
</comment>
<comment type="similarity">
    <text evidence="2">Belongs to the TfdA dioxygenase family.</text>
</comment>
<keyword evidence="9" id="KW-1185">Reference proteome</keyword>
<dbReference type="InterPro" id="IPR051323">
    <property type="entry name" value="AtsK-like"/>
</dbReference>
<dbReference type="OrthoDB" id="7209371at2"/>
<dbReference type="Proteomes" id="UP000218272">
    <property type="component" value="Chromosome SCLO_1"/>
</dbReference>
<keyword evidence="3" id="KW-0479">Metal-binding</keyword>
<accession>A0A1E1F0T5</accession>
<evidence type="ECO:0000256" key="3">
    <source>
        <dbReference type="ARBA" id="ARBA00022723"/>
    </source>
</evidence>
<reference evidence="8 9" key="1">
    <citation type="submission" date="2016-10" db="EMBL/GenBank/DDBJ databases">
        <title>Complete Genome Sequence of the Nonylphenol-Degrading Bacterium Sphingobium cloacae JCM 10874T.</title>
        <authorList>
            <person name="Ootsuka M."/>
            <person name="Nishizawa T."/>
            <person name="Ohta H."/>
        </authorList>
    </citation>
    <scope>NUCLEOTIDE SEQUENCE [LARGE SCALE GENOMIC DNA]</scope>
    <source>
        <strain evidence="8 9">JCM 10874</strain>
    </source>
</reference>
<evidence type="ECO:0000313" key="9">
    <source>
        <dbReference type="Proteomes" id="UP000218272"/>
    </source>
</evidence>
<sequence length="320" mass="35653">MTTLTKERPASLAQSAGASKLTISPVAGYIGADISGVDLRQELDDETVAAIRQALLTHKVIFFREQHINHAQQIAFARRFGKLTPAHPHEDAPPQGFPEIFPIDSRRYEAKFGKRKVTYDNGWHTDVTAVINPPFASILRAEEVPAYGGDTQWTNLVAAYENLPEELKLFAESLRAKHSFAPLGAPDSDWGRKIASNPLIAIHPLVRVHPETGEKALYVSPTFTRFAREIIGLSPKQSERVLDLFWDEITKSQYTVRFRWEPGSIAFWDNRSTAHLAPSDLDHLDNGNRVLYRVTLEGDIPVGPDGKPSELVAGKEFLAL</sequence>
<gene>
    <name evidence="8" type="ORF">SCLO_1010890</name>
</gene>
<dbReference type="GO" id="GO:0016706">
    <property type="term" value="F:2-oxoglutarate-dependent dioxygenase activity"/>
    <property type="evidence" value="ECO:0007669"/>
    <property type="project" value="TreeGrafter"/>
</dbReference>
<keyword evidence="5" id="KW-0560">Oxidoreductase</keyword>
<dbReference type="PANTHER" id="PTHR30468">
    <property type="entry name" value="ALPHA-KETOGLUTARATE-DEPENDENT SULFONATE DIOXYGENASE"/>
    <property type="match status" value="1"/>
</dbReference>
<dbReference type="Pfam" id="PF02668">
    <property type="entry name" value="TauD"/>
    <property type="match status" value="1"/>
</dbReference>
<dbReference type="PANTHER" id="PTHR30468:SF5">
    <property type="entry name" value="ALPHA-KETOGLUTARATE-DEPENDENT SULFATE ESTER DIOXYGENASE"/>
    <property type="match status" value="1"/>
</dbReference>
<evidence type="ECO:0000256" key="1">
    <source>
        <dbReference type="ARBA" id="ARBA00001954"/>
    </source>
</evidence>
<name>A0A1E1F0T5_9SPHN</name>
<dbReference type="RefSeq" id="WP_066515687.1">
    <property type="nucleotide sequence ID" value="NZ_AP017655.1"/>
</dbReference>
<dbReference type="KEGG" id="sclo:SCLO_1010890"/>
<evidence type="ECO:0000256" key="6">
    <source>
        <dbReference type="ARBA" id="ARBA00023004"/>
    </source>
</evidence>
<evidence type="ECO:0000259" key="7">
    <source>
        <dbReference type="Pfam" id="PF02668"/>
    </source>
</evidence>
<dbReference type="InterPro" id="IPR042098">
    <property type="entry name" value="TauD-like_sf"/>
</dbReference>
<dbReference type="EMBL" id="AP017655">
    <property type="protein sequence ID" value="BAV64129.1"/>
    <property type="molecule type" value="Genomic_DNA"/>
</dbReference>
<dbReference type="SUPFAM" id="SSF51197">
    <property type="entry name" value="Clavaminate synthase-like"/>
    <property type="match status" value="1"/>
</dbReference>
<dbReference type="GO" id="GO:0046872">
    <property type="term" value="F:metal ion binding"/>
    <property type="evidence" value="ECO:0007669"/>
    <property type="project" value="UniProtKB-KW"/>
</dbReference>
<evidence type="ECO:0000256" key="5">
    <source>
        <dbReference type="ARBA" id="ARBA00023002"/>
    </source>
</evidence>
<keyword evidence="6" id="KW-0408">Iron</keyword>
<evidence type="ECO:0000313" key="8">
    <source>
        <dbReference type="EMBL" id="BAV64129.1"/>
    </source>
</evidence>
<dbReference type="GO" id="GO:0005737">
    <property type="term" value="C:cytoplasm"/>
    <property type="evidence" value="ECO:0007669"/>
    <property type="project" value="TreeGrafter"/>
</dbReference>
<proteinExistence type="inferred from homology"/>
<keyword evidence="4 8" id="KW-0223">Dioxygenase</keyword>
<evidence type="ECO:0000256" key="2">
    <source>
        <dbReference type="ARBA" id="ARBA00005896"/>
    </source>
</evidence>
<organism evidence="8 9">
    <name type="scientific">Sphingobium cloacae</name>
    <dbReference type="NCBI Taxonomy" id="120107"/>
    <lineage>
        <taxon>Bacteria</taxon>
        <taxon>Pseudomonadati</taxon>
        <taxon>Pseudomonadota</taxon>
        <taxon>Alphaproteobacteria</taxon>
        <taxon>Sphingomonadales</taxon>
        <taxon>Sphingomonadaceae</taxon>
        <taxon>Sphingobium</taxon>
    </lineage>
</organism>